<dbReference type="GO" id="GO:0005524">
    <property type="term" value="F:ATP binding"/>
    <property type="evidence" value="ECO:0007669"/>
    <property type="project" value="UniProtKB-KW"/>
</dbReference>
<evidence type="ECO:0000256" key="1">
    <source>
        <dbReference type="PIRSR" id="PIRSR640198-1"/>
    </source>
</evidence>
<reference evidence="5 6" key="1">
    <citation type="submission" date="2019-03" db="EMBL/GenBank/DDBJ databases">
        <title>Genomic Encyclopedia of Type Strains, Phase IV (KMG-IV): sequencing the most valuable type-strain genomes for metagenomic binning, comparative biology and taxonomic classification.</title>
        <authorList>
            <person name="Goeker M."/>
        </authorList>
    </citation>
    <scope>NUCLEOTIDE SEQUENCE [LARGE SCALE GENOMIC DNA]</scope>
    <source>
        <strain evidence="5 6">DSM 11170</strain>
    </source>
</reference>
<dbReference type="InterPro" id="IPR036597">
    <property type="entry name" value="Fido-like_dom_sf"/>
</dbReference>
<dbReference type="PROSITE" id="PS51459">
    <property type="entry name" value="FIDO"/>
    <property type="match status" value="1"/>
</dbReference>
<evidence type="ECO:0000256" key="3">
    <source>
        <dbReference type="PIRSR" id="PIRSR640198-3"/>
    </source>
</evidence>
<organism evidence="5 6">
    <name type="scientific">Heliophilum fasciatum</name>
    <dbReference type="NCBI Taxonomy" id="35700"/>
    <lineage>
        <taxon>Bacteria</taxon>
        <taxon>Bacillati</taxon>
        <taxon>Bacillota</taxon>
        <taxon>Clostridia</taxon>
        <taxon>Eubacteriales</taxon>
        <taxon>Heliobacteriaceae</taxon>
        <taxon>Heliophilum</taxon>
    </lineage>
</organism>
<dbReference type="PANTHER" id="PTHR13504:SF38">
    <property type="entry name" value="FIDO DOMAIN-CONTAINING PROTEIN"/>
    <property type="match status" value="1"/>
</dbReference>
<keyword evidence="2" id="KW-0067">ATP-binding</keyword>
<proteinExistence type="predicted"/>
<evidence type="ECO:0000256" key="2">
    <source>
        <dbReference type="PIRSR" id="PIRSR640198-2"/>
    </source>
</evidence>
<dbReference type="PANTHER" id="PTHR13504">
    <property type="entry name" value="FIDO DOMAIN-CONTAINING PROTEIN DDB_G0283145"/>
    <property type="match status" value="1"/>
</dbReference>
<evidence type="ECO:0000313" key="5">
    <source>
        <dbReference type="EMBL" id="TCP68531.1"/>
    </source>
</evidence>
<dbReference type="AlphaFoldDB" id="A0A4R2S7Z6"/>
<feature type="active site" evidence="1">
    <location>
        <position position="195"/>
    </location>
</feature>
<sequence length="293" mass="33160">MFKPRFGYTHQMVKLLLRIEQARALVEYIAVPPDLIQTMRREAKVKSVRYSTGIEGNPLSLLEVQAVIQKPRGCKGSAAQQEVRNYWNCLTFIDKAQRRHVPPNEAFIRRLHAMIAVRNAGRRQKSSAYRGSMPPGMLFAVRDSETGAIEYIPPCYEDVPPLMRGFSAWLVSDASGQLPTPIRAAIAEWQLLTIHPFSDGNGRTARALATYLLAADGYDLKGLYSLEEYHWRDLPRYYSSLQMNLLPHYYDGRNDPPDLAPWIIYFLETMTQACEQVISTLARGRPGLASGAK</sequence>
<keyword evidence="2" id="KW-0547">Nucleotide-binding</keyword>
<dbReference type="RefSeq" id="WP_165876272.1">
    <property type="nucleotide sequence ID" value="NZ_JAOQNU010000003.1"/>
</dbReference>
<dbReference type="Proteomes" id="UP000294813">
    <property type="component" value="Unassembled WGS sequence"/>
</dbReference>
<name>A0A4R2S7Z6_9FIRM</name>
<evidence type="ECO:0000259" key="4">
    <source>
        <dbReference type="PROSITE" id="PS51459"/>
    </source>
</evidence>
<dbReference type="SUPFAM" id="SSF140931">
    <property type="entry name" value="Fic-like"/>
    <property type="match status" value="1"/>
</dbReference>
<evidence type="ECO:0000313" key="6">
    <source>
        <dbReference type="Proteomes" id="UP000294813"/>
    </source>
</evidence>
<protein>
    <submittedName>
        <fullName evidence="5">Fic family protein</fullName>
    </submittedName>
</protein>
<keyword evidence="6" id="KW-1185">Reference proteome</keyword>
<gene>
    <name evidence="5" type="ORF">EDD73_103165</name>
</gene>
<dbReference type="EMBL" id="SLXT01000003">
    <property type="protein sequence ID" value="TCP68531.1"/>
    <property type="molecule type" value="Genomic_DNA"/>
</dbReference>
<accession>A0A4R2S7Z6</accession>
<dbReference type="Gene3D" id="1.10.3290.10">
    <property type="entry name" value="Fido-like domain"/>
    <property type="match status" value="1"/>
</dbReference>
<dbReference type="InterPro" id="IPR003812">
    <property type="entry name" value="Fido"/>
</dbReference>
<feature type="domain" description="Fido" evidence="4">
    <location>
        <begin position="103"/>
        <end position="268"/>
    </location>
</feature>
<dbReference type="Pfam" id="PF02661">
    <property type="entry name" value="Fic"/>
    <property type="match status" value="1"/>
</dbReference>
<comment type="caution">
    <text evidence="5">The sequence shown here is derived from an EMBL/GenBank/DDBJ whole genome shotgun (WGS) entry which is preliminary data.</text>
</comment>
<feature type="site" description="Important for autoinhibition of adenylyltransferase activity" evidence="3">
    <location>
        <position position="55"/>
    </location>
</feature>
<dbReference type="InterPro" id="IPR040198">
    <property type="entry name" value="Fido_containing"/>
</dbReference>
<feature type="binding site" evidence="2">
    <location>
        <begin position="199"/>
        <end position="206"/>
    </location>
    <ligand>
        <name>ATP</name>
        <dbReference type="ChEBI" id="CHEBI:30616"/>
    </ligand>
</feature>